<evidence type="ECO:0000313" key="1">
    <source>
        <dbReference type="EMBL" id="TYH67726.1"/>
    </source>
</evidence>
<dbReference type="AlphaFoldDB" id="A0A5D2KM11"/>
<name>A0A5D2KM11_GOSTO</name>
<dbReference type="Proteomes" id="UP000322667">
    <property type="component" value="Chromosome D06"/>
</dbReference>
<gene>
    <name evidence="1" type="ORF">ES332_D06G208200v1</name>
</gene>
<keyword evidence="2" id="KW-1185">Reference proteome</keyword>
<organism evidence="1 2">
    <name type="scientific">Gossypium tomentosum</name>
    <name type="common">Hawaiian cotton</name>
    <name type="synonym">Gossypium sandvicense</name>
    <dbReference type="NCBI Taxonomy" id="34277"/>
    <lineage>
        <taxon>Eukaryota</taxon>
        <taxon>Viridiplantae</taxon>
        <taxon>Streptophyta</taxon>
        <taxon>Embryophyta</taxon>
        <taxon>Tracheophyta</taxon>
        <taxon>Spermatophyta</taxon>
        <taxon>Magnoliopsida</taxon>
        <taxon>eudicotyledons</taxon>
        <taxon>Gunneridae</taxon>
        <taxon>Pentapetalae</taxon>
        <taxon>rosids</taxon>
        <taxon>malvids</taxon>
        <taxon>Malvales</taxon>
        <taxon>Malvaceae</taxon>
        <taxon>Malvoideae</taxon>
        <taxon>Gossypium</taxon>
    </lineage>
</organism>
<dbReference type="EMBL" id="CM017628">
    <property type="protein sequence ID" value="TYH67726.1"/>
    <property type="molecule type" value="Genomic_DNA"/>
</dbReference>
<sequence>MESSNDRHLSCTHLFLFIYIAQRTHKQTTLILPILSKNSRTK</sequence>
<protein>
    <submittedName>
        <fullName evidence="1">Uncharacterized protein</fullName>
    </submittedName>
</protein>
<proteinExistence type="predicted"/>
<evidence type="ECO:0000313" key="2">
    <source>
        <dbReference type="Proteomes" id="UP000322667"/>
    </source>
</evidence>
<reference evidence="1 2" key="1">
    <citation type="submission" date="2019-07" db="EMBL/GenBank/DDBJ databases">
        <title>WGS assembly of Gossypium tomentosum.</title>
        <authorList>
            <person name="Chen Z.J."/>
            <person name="Sreedasyam A."/>
            <person name="Ando A."/>
            <person name="Song Q."/>
            <person name="De L."/>
            <person name="Hulse-Kemp A."/>
            <person name="Ding M."/>
            <person name="Ye W."/>
            <person name="Kirkbride R."/>
            <person name="Jenkins J."/>
            <person name="Plott C."/>
            <person name="Lovell J."/>
            <person name="Lin Y.-M."/>
            <person name="Vaughn R."/>
            <person name="Liu B."/>
            <person name="Li W."/>
            <person name="Simpson S."/>
            <person name="Scheffler B."/>
            <person name="Saski C."/>
            <person name="Grover C."/>
            <person name="Hu G."/>
            <person name="Conover J."/>
            <person name="Carlson J."/>
            <person name="Shu S."/>
            <person name="Boston L."/>
            <person name="Williams M."/>
            <person name="Peterson D."/>
            <person name="Mcgee K."/>
            <person name="Jones D."/>
            <person name="Wendel J."/>
            <person name="Stelly D."/>
            <person name="Grimwood J."/>
            <person name="Schmutz J."/>
        </authorList>
    </citation>
    <scope>NUCLEOTIDE SEQUENCE [LARGE SCALE GENOMIC DNA]</scope>
    <source>
        <strain evidence="1">7179.01</strain>
    </source>
</reference>
<accession>A0A5D2KM11</accession>